<dbReference type="InterPro" id="IPR050726">
    <property type="entry name" value="mGluR"/>
</dbReference>
<evidence type="ECO:0000256" key="2">
    <source>
        <dbReference type="ARBA" id="ARBA00022692"/>
    </source>
</evidence>
<dbReference type="GO" id="GO:0004930">
    <property type="term" value="F:G protein-coupled receptor activity"/>
    <property type="evidence" value="ECO:0007669"/>
    <property type="project" value="InterPro"/>
</dbReference>
<protein>
    <submittedName>
        <fullName evidence="10">GL10857</fullName>
    </submittedName>
</protein>
<feature type="domain" description="Receptor ligand binding region" evidence="9">
    <location>
        <begin position="465"/>
        <end position="511"/>
    </location>
</feature>
<evidence type="ECO:0000256" key="6">
    <source>
        <dbReference type="ARBA" id="ARBA00023180"/>
    </source>
</evidence>
<feature type="compositionally biased region" description="Gly residues" evidence="7">
    <location>
        <begin position="340"/>
        <end position="350"/>
    </location>
</feature>
<dbReference type="PANTHER" id="PTHR24060">
    <property type="entry name" value="METABOTROPIC GLUTAMATE RECEPTOR"/>
    <property type="match status" value="1"/>
</dbReference>
<evidence type="ECO:0000256" key="7">
    <source>
        <dbReference type="SAM" id="MobiDB-lite"/>
    </source>
</evidence>
<dbReference type="KEGG" id="dpe:6589990"/>
<keyword evidence="4" id="KW-0472">Membrane</keyword>
<evidence type="ECO:0000313" key="11">
    <source>
        <dbReference type="Proteomes" id="UP000008744"/>
    </source>
</evidence>
<evidence type="ECO:0000256" key="1">
    <source>
        <dbReference type="ARBA" id="ARBA00004141"/>
    </source>
</evidence>
<dbReference type="OrthoDB" id="425344at2759"/>
<dbReference type="Pfam" id="PF01094">
    <property type="entry name" value="ANF_receptor"/>
    <property type="match status" value="1"/>
</dbReference>
<dbReference type="Gene3D" id="3.40.50.2300">
    <property type="match status" value="1"/>
</dbReference>
<dbReference type="AlphaFoldDB" id="B4GDF6"/>
<feature type="signal peptide" evidence="8">
    <location>
        <begin position="1"/>
        <end position="43"/>
    </location>
</feature>
<reference evidence="10 11" key="1">
    <citation type="journal article" date="2007" name="Nature">
        <title>Evolution of genes and genomes on the Drosophila phylogeny.</title>
        <authorList>
            <consortium name="Drosophila 12 Genomes Consortium"/>
            <person name="Clark A.G."/>
            <person name="Eisen M.B."/>
            <person name="Smith D.R."/>
            <person name="Bergman C.M."/>
            <person name="Oliver B."/>
            <person name="Markow T.A."/>
            <person name="Kaufman T.C."/>
            <person name="Kellis M."/>
            <person name="Gelbart W."/>
            <person name="Iyer V.N."/>
            <person name="Pollard D.A."/>
            <person name="Sackton T.B."/>
            <person name="Larracuente A.M."/>
            <person name="Singh N.D."/>
            <person name="Abad J.P."/>
            <person name="Abt D.N."/>
            <person name="Adryan B."/>
            <person name="Aguade M."/>
            <person name="Akashi H."/>
            <person name="Anderson W.W."/>
            <person name="Aquadro C.F."/>
            <person name="Ardell D.H."/>
            <person name="Arguello R."/>
            <person name="Artieri C.G."/>
            <person name="Barbash D.A."/>
            <person name="Barker D."/>
            <person name="Barsanti P."/>
            <person name="Batterham P."/>
            <person name="Batzoglou S."/>
            <person name="Begun D."/>
            <person name="Bhutkar A."/>
            <person name="Blanco E."/>
            <person name="Bosak S.A."/>
            <person name="Bradley R.K."/>
            <person name="Brand A.D."/>
            <person name="Brent M.R."/>
            <person name="Brooks A.N."/>
            <person name="Brown R.H."/>
            <person name="Butlin R.K."/>
            <person name="Caggese C."/>
            <person name="Calvi B.R."/>
            <person name="Bernardo de Carvalho A."/>
            <person name="Caspi A."/>
            <person name="Castrezana S."/>
            <person name="Celniker S.E."/>
            <person name="Chang J.L."/>
            <person name="Chapple C."/>
            <person name="Chatterji S."/>
            <person name="Chinwalla A."/>
            <person name="Civetta A."/>
            <person name="Clifton S.W."/>
            <person name="Comeron J.M."/>
            <person name="Costello J.C."/>
            <person name="Coyne J.A."/>
            <person name="Daub J."/>
            <person name="David R.G."/>
            <person name="Delcher A.L."/>
            <person name="Delehaunty K."/>
            <person name="Do C.B."/>
            <person name="Ebling H."/>
            <person name="Edwards K."/>
            <person name="Eickbush T."/>
            <person name="Evans J.D."/>
            <person name="Filipski A."/>
            <person name="Findeiss S."/>
            <person name="Freyhult E."/>
            <person name="Fulton L."/>
            <person name="Fulton R."/>
            <person name="Garcia A.C."/>
            <person name="Gardiner A."/>
            <person name="Garfield D.A."/>
            <person name="Garvin B.E."/>
            <person name="Gibson G."/>
            <person name="Gilbert D."/>
            <person name="Gnerre S."/>
            <person name="Godfrey J."/>
            <person name="Good R."/>
            <person name="Gotea V."/>
            <person name="Gravely B."/>
            <person name="Greenberg A.J."/>
            <person name="Griffiths-Jones S."/>
            <person name="Gross S."/>
            <person name="Guigo R."/>
            <person name="Gustafson E.A."/>
            <person name="Haerty W."/>
            <person name="Hahn M.W."/>
            <person name="Halligan D.L."/>
            <person name="Halpern A.L."/>
            <person name="Halter G.M."/>
            <person name="Han M.V."/>
            <person name="Heger A."/>
            <person name="Hillier L."/>
            <person name="Hinrichs A.S."/>
            <person name="Holmes I."/>
            <person name="Hoskins R.A."/>
            <person name="Hubisz M.J."/>
            <person name="Hultmark D."/>
            <person name="Huntley M.A."/>
            <person name="Jaffe D.B."/>
            <person name="Jagadeeshan S."/>
            <person name="Jeck W.R."/>
            <person name="Johnson J."/>
            <person name="Jones C.D."/>
            <person name="Jordan W.C."/>
            <person name="Karpen G.H."/>
            <person name="Kataoka E."/>
            <person name="Keightley P.D."/>
            <person name="Kheradpour P."/>
            <person name="Kirkness E.F."/>
            <person name="Koerich L.B."/>
            <person name="Kristiansen K."/>
            <person name="Kudrna D."/>
            <person name="Kulathinal R.J."/>
            <person name="Kumar S."/>
            <person name="Kwok R."/>
            <person name="Lander E."/>
            <person name="Langley C.H."/>
            <person name="Lapoint R."/>
            <person name="Lazzaro B.P."/>
            <person name="Lee S.J."/>
            <person name="Levesque L."/>
            <person name="Li R."/>
            <person name="Lin C.F."/>
            <person name="Lin M.F."/>
            <person name="Lindblad-Toh K."/>
            <person name="Llopart A."/>
            <person name="Long M."/>
            <person name="Low L."/>
            <person name="Lozovsky E."/>
            <person name="Lu J."/>
            <person name="Luo M."/>
            <person name="Machado C.A."/>
            <person name="Makalowski W."/>
            <person name="Marzo M."/>
            <person name="Matsuda M."/>
            <person name="Matzkin L."/>
            <person name="McAllister B."/>
            <person name="McBride C.S."/>
            <person name="McKernan B."/>
            <person name="McKernan K."/>
            <person name="Mendez-Lago M."/>
            <person name="Minx P."/>
            <person name="Mollenhauer M.U."/>
            <person name="Montooth K."/>
            <person name="Mount S.M."/>
            <person name="Mu X."/>
            <person name="Myers E."/>
            <person name="Negre B."/>
            <person name="Newfeld S."/>
            <person name="Nielsen R."/>
            <person name="Noor M.A."/>
            <person name="O'Grady P."/>
            <person name="Pachter L."/>
            <person name="Papaceit M."/>
            <person name="Parisi M.J."/>
            <person name="Parisi M."/>
            <person name="Parts L."/>
            <person name="Pedersen J.S."/>
            <person name="Pesole G."/>
            <person name="Phillippy A.M."/>
            <person name="Ponting C.P."/>
            <person name="Pop M."/>
            <person name="Porcelli D."/>
            <person name="Powell J.R."/>
            <person name="Prohaska S."/>
            <person name="Pruitt K."/>
            <person name="Puig M."/>
            <person name="Quesneville H."/>
            <person name="Ram K.R."/>
            <person name="Rand D."/>
            <person name="Rasmussen M.D."/>
            <person name="Reed L.K."/>
            <person name="Reenan R."/>
            <person name="Reily A."/>
            <person name="Remington K.A."/>
            <person name="Rieger T.T."/>
            <person name="Ritchie M.G."/>
            <person name="Robin C."/>
            <person name="Rogers Y.H."/>
            <person name="Rohde C."/>
            <person name="Rozas J."/>
            <person name="Rubenfield M.J."/>
            <person name="Ruiz A."/>
            <person name="Russo S."/>
            <person name="Salzberg S.L."/>
            <person name="Sanchez-Gracia A."/>
            <person name="Saranga D.J."/>
            <person name="Sato H."/>
            <person name="Schaeffer S.W."/>
            <person name="Schatz M.C."/>
            <person name="Schlenke T."/>
            <person name="Schwartz R."/>
            <person name="Segarra C."/>
            <person name="Singh R.S."/>
            <person name="Sirot L."/>
            <person name="Sirota M."/>
            <person name="Sisneros N.B."/>
            <person name="Smith C.D."/>
            <person name="Smith T.F."/>
            <person name="Spieth J."/>
            <person name="Stage D.E."/>
            <person name="Stark A."/>
            <person name="Stephan W."/>
            <person name="Strausberg R.L."/>
            <person name="Strempel S."/>
            <person name="Sturgill D."/>
            <person name="Sutton G."/>
            <person name="Sutton G.G."/>
            <person name="Tao W."/>
            <person name="Teichmann S."/>
            <person name="Tobari Y.N."/>
            <person name="Tomimura Y."/>
            <person name="Tsolas J.M."/>
            <person name="Valente V.L."/>
            <person name="Venter E."/>
            <person name="Venter J.C."/>
            <person name="Vicario S."/>
            <person name="Vieira F.G."/>
            <person name="Vilella A.J."/>
            <person name="Villasante A."/>
            <person name="Walenz B."/>
            <person name="Wang J."/>
            <person name="Wasserman M."/>
            <person name="Watts T."/>
            <person name="Wilson D."/>
            <person name="Wilson R.K."/>
            <person name="Wing R.A."/>
            <person name="Wolfner M.F."/>
            <person name="Wong A."/>
            <person name="Wong G.K."/>
            <person name="Wu C.I."/>
            <person name="Wu G."/>
            <person name="Yamamoto D."/>
            <person name="Yang H.P."/>
            <person name="Yang S.P."/>
            <person name="Yorke J.A."/>
            <person name="Yoshida K."/>
            <person name="Zdobnov E."/>
            <person name="Zhang P."/>
            <person name="Zhang Y."/>
            <person name="Zimin A.V."/>
            <person name="Baldwin J."/>
            <person name="Abdouelleil A."/>
            <person name="Abdulkadir J."/>
            <person name="Abebe A."/>
            <person name="Abera B."/>
            <person name="Abreu J."/>
            <person name="Acer S.C."/>
            <person name="Aftuck L."/>
            <person name="Alexander A."/>
            <person name="An P."/>
            <person name="Anderson E."/>
            <person name="Anderson S."/>
            <person name="Arachi H."/>
            <person name="Azer M."/>
            <person name="Bachantsang P."/>
            <person name="Barry A."/>
            <person name="Bayul T."/>
            <person name="Berlin A."/>
            <person name="Bessette D."/>
            <person name="Bloom T."/>
            <person name="Blye J."/>
            <person name="Boguslavskiy L."/>
            <person name="Bonnet C."/>
            <person name="Boukhgalter B."/>
            <person name="Bourzgui I."/>
            <person name="Brown A."/>
            <person name="Cahill P."/>
            <person name="Channer S."/>
            <person name="Cheshatsang Y."/>
            <person name="Chuda L."/>
            <person name="Citroen M."/>
            <person name="Collymore A."/>
            <person name="Cooke P."/>
            <person name="Costello M."/>
            <person name="D'Aco K."/>
            <person name="Daza R."/>
            <person name="De Haan G."/>
            <person name="DeGray S."/>
            <person name="DeMaso C."/>
            <person name="Dhargay N."/>
            <person name="Dooley K."/>
            <person name="Dooley E."/>
            <person name="Doricent M."/>
            <person name="Dorje P."/>
            <person name="Dorjee K."/>
            <person name="Dupes A."/>
            <person name="Elong R."/>
            <person name="Falk J."/>
            <person name="Farina A."/>
            <person name="Faro S."/>
            <person name="Ferguson D."/>
            <person name="Fisher S."/>
            <person name="Foley C.D."/>
            <person name="Franke A."/>
            <person name="Friedrich D."/>
            <person name="Gadbois L."/>
            <person name="Gearin G."/>
            <person name="Gearin C.R."/>
            <person name="Giannoukos G."/>
            <person name="Goode T."/>
            <person name="Graham J."/>
            <person name="Grandbois E."/>
            <person name="Grewal S."/>
            <person name="Gyaltsen K."/>
            <person name="Hafez N."/>
            <person name="Hagos B."/>
            <person name="Hall J."/>
            <person name="Henson C."/>
            <person name="Hollinger A."/>
            <person name="Honan T."/>
            <person name="Huard M.D."/>
            <person name="Hughes L."/>
            <person name="Hurhula B."/>
            <person name="Husby M.E."/>
            <person name="Kamat A."/>
            <person name="Kanga B."/>
            <person name="Kashin S."/>
            <person name="Khazanovich D."/>
            <person name="Kisner P."/>
            <person name="Lance K."/>
            <person name="Lara M."/>
            <person name="Lee W."/>
            <person name="Lennon N."/>
            <person name="Letendre F."/>
            <person name="LeVine R."/>
            <person name="Lipovsky A."/>
            <person name="Liu X."/>
            <person name="Liu J."/>
            <person name="Liu S."/>
            <person name="Lokyitsang T."/>
            <person name="Lokyitsang Y."/>
            <person name="Lubonja R."/>
            <person name="Lui A."/>
            <person name="MacDonald P."/>
            <person name="Magnisalis V."/>
            <person name="Maru K."/>
            <person name="Matthews C."/>
            <person name="McCusker W."/>
            <person name="McDonough S."/>
            <person name="Mehta T."/>
            <person name="Meldrim J."/>
            <person name="Meneus L."/>
            <person name="Mihai O."/>
            <person name="Mihalev A."/>
            <person name="Mihova T."/>
            <person name="Mittelman R."/>
            <person name="Mlenga V."/>
            <person name="Montmayeur A."/>
            <person name="Mulrain L."/>
            <person name="Navidi A."/>
            <person name="Naylor J."/>
            <person name="Negash T."/>
            <person name="Nguyen T."/>
            <person name="Nguyen N."/>
            <person name="Nicol R."/>
            <person name="Norbu C."/>
            <person name="Norbu N."/>
            <person name="Novod N."/>
            <person name="O'Neill B."/>
            <person name="Osman S."/>
            <person name="Markiewicz E."/>
            <person name="Oyono O.L."/>
            <person name="Patti C."/>
            <person name="Phunkhang P."/>
            <person name="Pierre F."/>
            <person name="Priest M."/>
            <person name="Raghuraman S."/>
            <person name="Rege F."/>
            <person name="Reyes R."/>
            <person name="Rise C."/>
            <person name="Rogov P."/>
            <person name="Ross K."/>
            <person name="Ryan E."/>
            <person name="Settipalli S."/>
            <person name="Shea T."/>
            <person name="Sherpa N."/>
            <person name="Shi L."/>
            <person name="Shih D."/>
            <person name="Sparrow T."/>
            <person name="Spaulding J."/>
            <person name="Stalker J."/>
            <person name="Stange-Thomann N."/>
            <person name="Stavropoulos S."/>
            <person name="Stone C."/>
            <person name="Strader C."/>
            <person name="Tesfaye S."/>
            <person name="Thomson T."/>
            <person name="Thoulutsang Y."/>
            <person name="Thoulutsang D."/>
            <person name="Topham K."/>
            <person name="Topping I."/>
            <person name="Tsamla T."/>
            <person name="Vassiliev H."/>
            <person name="Vo A."/>
            <person name="Wangchuk T."/>
            <person name="Wangdi T."/>
            <person name="Weiand M."/>
            <person name="Wilkinson J."/>
            <person name="Wilson A."/>
            <person name="Yadav S."/>
            <person name="Young G."/>
            <person name="Yu Q."/>
            <person name="Zembek L."/>
            <person name="Zhong D."/>
            <person name="Zimmer A."/>
            <person name="Zwirko Z."/>
            <person name="Jaffe D.B."/>
            <person name="Alvarez P."/>
            <person name="Brockman W."/>
            <person name="Butler J."/>
            <person name="Chin C."/>
            <person name="Gnerre S."/>
            <person name="Grabherr M."/>
            <person name="Kleber M."/>
            <person name="Mauceli E."/>
            <person name="MacCallum I."/>
        </authorList>
    </citation>
    <scope>NUCLEOTIDE SEQUENCE [LARGE SCALE GENOMIC DNA]</scope>
    <source>
        <strain evidence="11">MSH-3 / Tucson 14011-0111.49</strain>
    </source>
</reference>
<keyword evidence="11" id="KW-1185">Reference proteome</keyword>
<dbReference type="SUPFAM" id="SSF53822">
    <property type="entry name" value="Periplasmic binding protein-like I"/>
    <property type="match status" value="1"/>
</dbReference>
<dbReference type="PRINTS" id="PR00248">
    <property type="entry name" value="GPCRMGR"/>
</dbReference>
<dbReference type="EMBL" id="CH479181">
    <property type="protein sequence ID" value="EDW31632.1"/>
    <property type="molecule type" value="Genomic_DNA"/>
</dbReference>
<dbReference type="InterPro" id="IPR001828">
    <property type="entry name" value="ANF_lig-bd_rcpt"/>
</dbReference>
<keyword evidence="3" id="KW-1133">Transmembrane helix</keyword>
<gene>
    <name evidence="10" type="primary">Dper\GL10857</name>
    <name evidence="10" type="ORF">Dper_GL10857</name>
</gene>
<evidence type="ECO:0000259" key="9">
    <source>
        <dbReference type="Pfam" id="PF01094"/>
    </source>
</evidence>
<sequence>MAARIQQARGGHTTVPATTSATTTLLMLLLLLTSCGKLQQALGHTVNGGEQLAGPWGEGATTAMPRTTLPSTASSGNLNSKFATEPAAAPPTETIKAIEEQQVTAEVKGVVFQVTPAGAGEPTAGQLPLSMLPTAASSATGTLVSTTTEEHEASAKYFLFGIQQQDMMIDAATTAESATEAEPRAAPGVAIESAEATVAIVEAVAETGGQRMPVMHAQDATETLESAGIPLQTTVLSGENVQPIAAAAVVGVGAAEPQPATEMLKAYNETTAGTAPTAPIREIKGKRVAPTTPTPTPTPMSTATRIRAVPPHVENKNVGQAGIKFNMEMLAPTQSYANGTGDGAGDGDGSAWGETQQTDPTTILTTIETTLQTAAPPGVGKTVPAPRLLGGAGIMLQLLANSVGSSSSSSASPSPSPSPAPTSVWPVKHAAVLEGDVILGGLMMVHSREDSITCGPIMPQGGIQALEAMLYTLDQVNKQQLLPNVTLGAHLLDDCDKDTYGLEMAVDFIKGP</sequence>
<dbReference type="InterPro" id="IPR028082">
    <property type="entry name" value="Peripla_BP_I"/>
</dbReference>
<keyword evidence="2" id="KW-0812">Transmembrane</keyword>
<dbReference type="Proteomes" id="UP000008744">
    <property type="component" value="Unassembled WGS sequence"/>
</dbReference>
<organism evidence="11">
    <name type="scientific">Drosophila persimilis</name>
    <name type="common">Fruit fly</name>
    <dbReference type="NCBI Taxonomy" id="7234"/>
    <lineage>
        <taxon>Eukaryota</taxon>
        <taxon>Metazoa</taxon>
        <taxon>Ecdysozoa</taxon>
        <taxon>Arthropoda</taxon>
        <taxon>Hexapoda</taxon>
        <taxon>Insecta</taxon>
        <taxon>Pterygota</taxon>
        <taxon>Neoptera</taxon>
        <taxon>Endopterygota</taxon>
        <taxon>Diptera</taxon>
        <taxon>Brachycera</taxon>
        <taxon>Muscomorpha</taxon>
        <taxon>Ephydroidea</taxon>
        <taxon>Drosophilidae</taxon>
        <taxon>Drosophila</taxon>
        <taxon>Sophophora</taxon>
    </lineage>
</organism>
<comment type="subcellular location">
    <subcellularLocation>
        <location evidence="1">Membrane</location>
        <topology evidence="1">Multi-pass membrane protein</topology>
    </subcellularLocation>
</comment>
<dbReference type="GO" id="GO:0016020">
    <property type="term" value="C:membrane"/>
    <property type="evidence" value="ECO:0007669"/>
    <property type="project" value="UniProtKB-SubCell"/>
</dbReference>
<accession>B4GDF6</accession>
<feature type="chain" id="PRO_5002803444" evidence="8">
    <location>
        <begin position="44"/>
        <end position="512"/>
    </location>
</feature>
<evidence type="ECO:0000256" key="8">
    <source>
        <dbReference type="SAM" id="SignalP"/>
    </source>
</evidence>
<evidence type="ECO:0000256" key="5">
    <source>
        <dbReference type="ARBA" id="ARBA00023170"/>
    </source>
</evidence>
<dbReference type="HOGENOM" id="CLU_633518_0_0_1"/>
<dbReference type="SMR" id="B4GDF6"/>
<dbReference type="STRING" id="7234.B4GDF6"/>
<evidence type="ECO:0000313" key="10">
    <source>
        <dbReference type="EMBL" id="EDW31632.1"/>
    </source>
</evidence>
<keyword evidence="8" id="KW-0732">Signal</keyword>
<evidence type="ECO:0000256" key="3">
    <source>
        <dbReference type="ARBA" id="ARBA00022989"/>
    </source>
</evidence>
<evidence type="ECO:0000256" key="4">
    <source>
        <dbReference type="ARBA" id="ARBA00023136"/>
    </source>
</evidence>
<keyword evidence="5" id="KW-0675">Receptor</keyword>
<name>B4GDF6_DROPE</name>
<keyword evidence="6" id="KW-0325">Glycoprotein</keyword>
<dbReference type="eggNOG" id="KOG1056">
    <property type="taxonomic scope" value="Eukaryota"/>
</dbReference>
<dbReference type="InterPro" id="IPR000337">
    <property type="entry name" value="GPCR_3"/>
</dbReference>
<feature type="region of interest" description="Disordered" evidence="7">
    <location>
        <begin position="336"/>
        <end position="356"/>
    </location>
</feature>
<proteinExistence type="predicted"/>
<dbReference type="PROSITE" id="PS51257">
    <property type="entry name" value="PROKAR_LIPOPROTEIN"/>
    <property type="match status" value="1"/>
</dbReference>